<dbReference type="InterPro" id="IPR011060">
    <property type="entry name" value="RibuloseP-bd_barrel"/>
</dbReference>
<evidence type="ECO:0000256" key="7">
    <source>
        <dbReference type="ARBA" id="ARBA00023239"/>
    </source>
</evidence>
<dbReference type="NCBIfam" id="TIGR00262">
    <property type="entry name" value="trpA"/>
    <property type="match status" value="1"/>
</dbReference>
<comment type="caution">
    <text evidence="11">The sequence shown here is derived from an EMBL/GenBank/DDBJ whole genome shotgun (WGS) entry which is preliminary data.</text>
</comment>
<dbReference type="RefSeq" id="WP_109680179.1">
    <property type="nucleotide sequence ID" value="NZ_CP086615.1"/>
</dbReference>
<evidence type="ECO:0000256" key="4">
    <source>
        <dbReference type="ARBA" id="ARBA00022605"/>
    </source>
</evidence>
<evidence type="ECO:0000256" key="10">
    <source>
        <dbReference type="RuleBase" id="RU003662"/>
    </source>
</evidence>
<gene>
    <name evidence="9" type="primary">trpA</name>
    <name evidence="11" type="ORF">DEM34_17810</name>
</gene>
<evidence type="ECO:0000256" key="5">
    <source>
        <dbReference type="ARBA" id="ARBA00022822"/>
    </source>
</evidence>
<dbReference type="SUPFAM" id="SSF51366">
    <property type="entry name" value="Ribulose-phoshate binding barrel"/>
    <property type="match status" value="1"/>
</dbReference>
<protein>
    <recommendedName>
        <fullName evidence="9">Tryptophan synthase alpha chain</fullName>
        <ecNumber evidence="9">4.2.1.20</ecNumber>
    </recommendedName>
</protein>
<dbReference type="PANTHER" id="PTHR43406">
    <property type="entry name" value="TRYPTOPHAN SYNTHASE, ALPHA CHAIN"/>
    <property type="match status" value="1"/>
</dbReference>
<comment type="pathway">
    <text evidence="2 9">Amino-acid biosynthesis; L-tryptophan biosynthesis; L-tryptophan from chorismate: step 5/5.</text>
</comment>
<dbReference type="Pfam" id="PF00290">
    <property type="entry name" value="Trp_syntA"/>
    <property type="match status" value="1"/>
</dbReference>
<comment type="catalytic activity">
    <reaction evidence="8 9">
        <text>(1S,2R)-1-C-(indol-3-yl)glycerol 3-phosphate + L-serine = D-glyceraldehyde 3-phosphate + L-tryptophan + H2O</text>
        <dbReference type="Rhea" id="RHEA:10532"/>
        <dbReference type="ChEBI" id="CHEBI:15377"/>
        <dbReference type="ChEBI" id="CHEBI:33384"/>
        <dbReference type="ChEBI" id="CHEBI:57912"/>
        <dbReference type="ChEBI" id="CHEBI:58866"/>
        <dbReference type="ChEBI" id="CHEBI:59776"/>
        <dbReference type="EC" id="4.2.1.20"/>
    </reaction>
</comment>
<dbReference type="PANTHER" id="PTHR43406:SF1">
    <property type="entry name" value="TRYPTOPHAN SYNTHASE ALPHA CHAIN, CHLOROPLASTIC"/>
    <property type="match status" value="1"/>
</dbReference>
<feature type="active site" description="Proton acceptor" evidence="9">
    <location>
        <position position="49"/>
    </location>
</feature>
<dbReference type="FunFam" id="3.20.20.70:FF:000037">
    <property type="entry name" value="Tryptophan synthase alpha chain"/>
    <property type="match status" value="1"/>
</dbReference>
<comment type="subunit">
    <text evidence="3 9">Tetramer of two alpha and two beta chains.</text>
</comment>
<dbReference type="AlphaFoldDB" id="A0A2U2MWJ2"/>
<keyword evidence="6 9" id="KW-0057">Aromatic amino acid biosynthesis</keyword>
<organism evidence="11 12">
    <name type="scientific">Sediminicurvatus halobius</name>
    <dbReference type="NCBI Taxonomy" id="2182432"/>
    <lineage>
        <taxon>Bacteria</taxon>
        <taxon>Pseudomonadati</taxon>
        <taxon>Pseudomonadota</taxon>
        <taxon>Gammaproteobacteria</taxon>
        <taxon>Chromatiales</taxon>
        <taxon>Ectothiorhodospiraceae</taxon>
        <taxon>Sediminicurvatus</taxon>
    </lineage>
</organism>
<evidence type="ECO:0000313" key="11">
    <source>
        <dbReference type="EMBL" id="PWG61166.1"/>
    </source>
</evidence>
<dbReference type="Gene3D" id="3.20.20.70">
    <property type="entry name" value="Aldolase class I"/>
    <property type="match status" value="1"/>
</dbReference>
<dbReference type="PROSITE" id="PS00167">
    <property type="entry name" value="TRP_SYNTHASE_ALPHA"/>
    <property type="match status" value="1"/>
</dbReference>
<proteinExistence type="inferred from homology"/>
<keyword evidence="12" id="KW-1185">Reference proteome</keyword>
<dbReference type="OrthoDB" id="9804578at2"/>
<evidence type="ECO:0000256" key="2">
    <source>
        <dbReference type="ARBA" id="ARBA00004733"/>
    </source>
</evidence>
<feature type="active site" description="Proton acceptor" evidence="9">
    <location>
        <position position="60"/>
    </location>
</feature>
<evidence type="ECO:0000256" key="8">
    <source>
        <dbReference type="ARBA" id="ARBA00049047"/>
    </source>
</evidence>
<comment type="function">
    <text evidence="1 9">The alpha subunit is responsible for the aldol cleavage of indoleglycerol phosphate to indole and glyceraldehyde 3-phosphate.</text>
</comment>
<evidence type="ECO:0000256" key="6">
    <source>
        <dbReference type="ARBA" id="ARBA00023141"/>
    </source>
</evidence>
<evidence type="ECO:0000256" key="3">
    <source>
        <dbReference type="ARBA" id="ARBA00011270"/>
    </source>
</evidence>
<dbReference type="EC" id="4.2.1.20" evidence="9"/>
<evidence type="ECO:0000256" key="1">
    <source>
        <dbReference type="ARBA" id="ARBA00003365"/>
    </source>
</evidence>
<comment type="similarity">
    <text evidence="9 10">Belongs to the TrpA family.</text>
</comment>
<reference evidence="11 12" key="1">
    <citation type="submission" date="2018-05" db="EMBL/GenBank/DDBJ databases">
        <title>Spiribacter halobius sp. nov., a moderately halophilic bacterium isolated from marine solar saltern.</title>
        <authorList>
            <person name="Zheng W.-S."/>
            <person name="Lu D.-C."/>
            <person name="Du Z.-J."/>
        </authorList>
    </citation>
    <scope>NUCLEOTIDE SEQUENCE [LARGE SCALE GENOMIC DNA]</scope>
    <source>
        <strain evidence="11 12">E85</strain>
    </source>
</reference>
<dbReference type="UniPathway" id="UPA00035">
    <property type="reaction ID" value="UER00044"/>
</dbReference>
<dbReference type="CDD" id="cd04724">
    <property type="entry name" value="Tryptophan_synthase_alpha"/>
    <property type="match status" value="1"/>
</dbReference>
<dbReference type="GO" id="GO:0005829">
    <property type="term" value="C:cytosol"/>
    <property type="evidence" value="ECO:0007669"/>
    <property type="project" value="TreeGrafter"/>
</dbReference>
<keyword evidence="7 9" id="KW-0456">Lyase</keyword>
<sequence length="275" mass="28688">MSRIARRFEQCRSAGRRALVPYITGGDPTPDATVGLMRELVAAGADIIEVGMPFSDPMADGPVIQAACERALAGGTGIAGVLESIRAFRREDNDTPVVLMGYLNPIERMGYAGFAREAAAAGVDGVLTVDLPPEEGDDLMAALGTHDLDPIWLIAPTTSDERIRAICGAARGFVYYVSLKGVTGAASLDVDDVAGHVESIRRATQLPVGVGFGVRSAEDAAQLGRVADAVVVGSAIVSRIAEHADDPDAMLRAVGRFTRELRQGLDGLATGEAAS</sequence>
<dbReference type="InterPro" id="IPR002028">
    <property type="entry name" value="Trp_synthase_suA"/>
</dbReference>
<dbReference type="InterPro" id="IPR018204">
    <property type="entry name" value="Trp_synthase_alpha_AS"/>
</dbReference>
<evidence type="ECO:0000313" key="12">
    <source>
        <dbReference type="Proteomes" id="UP000245474"/>
    </source>
</evidence>
<dbReference type="GO" id="GO:0004834">
    <property type="term" value="F:tryptophan synthase activity"/>
    <property type="evidence" value="ECO:0007669"/>
    <property type="project" value="UniProtKB-UniRule"/>
</dbReference>
<dbReference type="HAMAP" id="MF_00131">
    <property type="entry name" value="Trp_synth_alpha"/>
    <property type="match status" value="1"/>
</dbReference>
<keyword evidence="4 9" id="KW-0028">Amino-acid biosynthesis</keyword>
<dbReference type="InterPro" id="IPR013785">
    <property type="entry name" value="Aldolase_TIM"/>
</dbReference>
<evidence type="ECO:0000256" key="9">
    <source>
        <dbReference type="HAMAP-Rule" id="MF_00131"/>
    </source>
</evidence>
<dbReference type="EMBL" id="QFFI01000046">
    <property type="protein sequence ID" value="PWG61166.1"/>
    <property type="molecule type" value="Genomic_DNA"/>
</dbReference>
<keyword evidence="5 9" id="KW-0822">Tryptophan biosynthesis</keyword>
<dbReference type="Proteomes" id="UP000245474">
    <property type="component" value="Unassembled WGS sequence"/>
</dbReference>
<name>A0A2U2MWJ2_9GAMM</name>
<accession>A0A2U2MWJ2</accession>